<accession>A0A518CKM2</accession>
<dbReference type="SUPFAM" id="SSF50998">
    <property type="entry name" value="Quinoprotein alcohol dehydrogenase-like"/>
    <property type="match status" value="1"/>
</dbReference>
<dbReference type="Gene3D" id="2.40.10.480">
    <property type="match status" value="1"/>
</dbReference>
<evidence type="ECO:0000313" key="3">
    <source>
        <dbReference type="EMBL" id="QDU79771.1"/>
    </source>
</evidence>
<organism evidence="3 4">
    <name type="scientific">Polystyrenella longa</name>
    <dbReference type="NCBI Taxonomy" id="2528007"/>
    <lineage>
        <taxon>Bacteria</taxon>
        <taxon>Pseudomonadati</taxon>
        <taxon>Planctomycetota</taxon>
        <taxon>Planctomycetia</taxon>
        <taxon>Planctomycetales</taxon>
        <taxon>Planctomycetaceae</taxon>
        <taxon>Polystyrenella</taxon>
    </lineage>
</organism>
<dbReference type="PANTHER" id="PTHR34512:SF30">
    <property type="entry name" value="OUTER MEMBRANE PROTEIN ASSEMBLY FACTOR BAMB"/>
    <property type="match status" value="1"/>
</dbReference>
<reference evidence="3 4" key="1">
    <citation type="submission" date="2019-02" db="EMBL/GenBank/DDBJ databases">
        <title>Deep-cultivation of Planctomycetes and their phenomic and genomic characterization uncovers novel biology.</title>
        <authorList>
            <person name="Wiegand S."/>
            <person name="Jogler M."/>
            <person name="Boedeker C."/>
            <person name="Pinto D."/>
            <person name="Vollmers J."/>
            <person name="Rivas-Marin E."/>
            <person name="Kohn T."/>
            <person name="Peeters S.H."/>
            <person name="Heuer A."/>
            <person name="Rast P."/>
            <person name="Oberbeckmann S."/>
            <person name="Bunk B."/>
            <person name="Jeske O."/>
            <person name="Meyerdierks A."/>
            <person name="Storesund J.E."/>
            <person name="Kallscheuer N."/>
            <person name="Luecker S."/>
            <person name="Lage O.M."/>
            <person name="Pohl T."/>
            <person name="Merkel B.J."/>
            <person name="Hornburger P."/>
            <person name="Mueller R.-W."/>
            <person name="Bruemmer F."/>
            <person name="Labrenz M."/>
            <person name="Spormann A.M."/>
            <person name="Op den Camp H."/>
            <person name="Overmann J."/>
            <person name="Amann R."/>
            <person name="Jetten M.S.M."/>
            <person name="Mascher T."/>
            <person name="Medema M.H."/>
            <person name="Devos D.P."/>
            <person name="Kaster A.-K."/>
            <person name="Ovreas L."/>
            <person name="Rohde M."/>
            <person name="Galperin M.Y."/>
            <person name="Jogler C."/>
        </authorList>
    </citation>
    <scope>NUCLEOTIDE SEQUENCE [LARGE SCALE GENOMIC DNA]</scope>
    <source>
        <strain evidence="3 4">Pla110</strain>
    </source>
</reference>
<evidence type="ECO:0000313" key="4">
    <source>
        <dbReference type="Proteomes" id="UP000317178"/>
    </source>
</evidence>
<dbReference type="OrthoDB" id="244732at2"/>
<dbReference type="Pfam" id="PF13360">
    <property type="entry name" value="PQQ_2"/>
    <property type="match status" value="2"/>
</dbReference>
<keyword evidence="1" id="KW-0732">Signal</keyword>
<evidence type="ECO:0000259" key="2">
    <source>
        <dbReference type="Pfam" id="PF13360"/>
    </source>
</evidence>
<protein>
    <submittedName>
        <fullName evidence="3">Outer membrane biogenesis protein BamB</fullName>
    </submittedName>
</protein>
<dbReference type="EMBL" id="CP036281">
    <property type="protein sequence ID" value="QDU79771.1"/>
    <property type="molecule type" value="Genomic_DNA"/>
</dbReference>
<proteinExistence type="predicted"/>
<feature type="domain" description="Pyrrolo-quinoline quinone repeat" evidence="2">
    <location>
        <begin position="95"/>
        <end position="213"/>
    </location>
</feature>
<dbReference type="RefSeq" id="WP_144994643.1">
    <property type="nucleotide sequence ID" value="NZ_CP036281.1"/>
</dbReference>
<dbReference type="InterPro" id="IPR011047">
    <property type="entry name" value="Quinoprotein_ADH-like_sf"/>
</dbReference>
<feature type="domain" description="Pyrrolo-quinoline quinone repeat" evidence="2">
    <location>
        <begin position="245"/>
        <end position="374"/>
    </location>
</feature>
<dbReference type="AlphaFoldDB" id="A0A518CKM2"/>
<dbReference type="KEGG" id="plon:Pla110_14850"/>
<sequence precursor="true">MTRLPLLTWVLLFVTAPFFAQSLPAENWPQFRGPEGNGHSIATNLPEKWSDSNNVAWKIPLAGEGWSSPIIWDGRIYLTAAVPTGNEQSRDRSLRTLCIAADTGKEIWNIEVFRQGHEESFKIHNKNSHASGTPLTDGERLYVHFGPQGTACLAMDGTEIWQNREHSFDPQHGTGGSPILVDDLIVFNCDGNETAEVVALDRFTGKLRWKTSRPAHDHMQKFAFCTPILIEVDGKKQIFSPGAYVAAAYAPKDGREIWRVDHPGFSVVPRPLYVHNHIYMATSFLQSELLVIDPTGEGDVTKSHISGRIRRGAPHTPSPLIVDENLYLFSDDGIATCLDAVTGKEYWKKRIPGNYSSSPLYAEGKIYIANETGLCVVLEEGRKFKKLAQNPMKERVFASFAPLDGALIIRGEENLYRINSDE</sequence>
<dbReference type="Gene3D" id="2.130.10.10">
    <property type="entry name" value="YVTN repeat-like/Quinoprotein amine dehydrogenase"/>
    <property type="match status" value="1"/>
</dbReference>
<feature type="signal peptide" evidence="1">
    <location>
        <begin position="1"/>
        <end position="20"/>
    </location>
</feature>
<dbReference type="Proteomes" id="UP000317178">
    <property type="component" value="Chromosome"/>
</dbReference>
<keyword evidence="4" id="KW-1185">Reference proteome</keyword>
<gene>
    <name evidence="3" type="ORF">Pla110_14850</name>
</gene>
<dbReference type="InterPro" id="IPR002372">
    <property type="entry name" value="PQQ_rpt_dom"/>
</dbReference>
<dbReference type="PANTHER" id="PTHR34512">
    <property type="entry name" value="CELL SURFACE PROTEIN"/>
    <property type="match status" value="1"/>
</dbReference>
<feature type="chain" id="PRO_5021944103" evidence="1">
    <location>
        <begin position="21"/>
        <end position="422"/>
    </location>
</feature>
<dbReference type="InterPro" id="IPR015943">
    <property type="entry name" value="WD40/YVTN_repeat-like_dom_sf"/>
</dbReference>
<evidence type="ECO:0000256" key="1">
    <source>
        <dbReference type="SAM" id="SignalP"/>
    </source>
</evidence>
<name>A0A518CKM2_9PLAN</name>